<dbReference type="InterPro" id="IPR050471">
    <property type="entry name" value="AB_hydrolase"/>
</dbReference>
<reference evidence="2 3" key="1">
    <citation type="submission" date="2021-01" db="EMBL/GenBank/DDBJ databases">
        <title>Whole genome shotgun sequence of Planotetraspora mira NBRC 15435.</title>
        <authorList>
            <person name="Komaki H."/>
            <person name="Tamura T."/>
        </authorList>
    </citation>
    <scope>NUCLEOTIDE SEQUENCE [LARGE SCALE GENOMIC DNA]</scope>
    <source>
        <strain evidence="2 3">NBRC 15435</strain>
    </source>
</reference>
<dbReference type="EMBL" id="BOOO01000009">
    <property type="protein sequence ID" value="GII28390.1"/>
    <property type="molecule type" value="Genomic_DNA"/>
</dbReference>
<comment type="caution">
    <text evidence="2">The sequence shown here is derived from an EMBL/GenBank/DDBJ whole genome shotgun (WGS) entry which is preliminary data.</text>
</comment>
<dbReference type="Pfam" id="PF12697">
    <property type="entry name" value="Abhydrolase_6"/>
    <property type="match status" value="1"/>
</dbReference>
<evidence type="ECO:0000259" key="1">
    <source>
        <dbReference type="Pfam" id="PF12697"/>
    </source>
</evidence>
<dbReference type="Proteomes" id="UP000650628">
    <property type="component" value="Unassembled WGS sequence"/>
</dbReference>
<dbReference type="InterPro" id="IPR000073">
    <property type="entry name" value="AB_hydrolase_1"/>
</dbReference>
<keyword evidence="2" id="KW-0378">Hydrolase</keyword>
<dbReference type="RefSeq" id="WP_203952448.1">
    <property type="nucleotide sequence ID" value="NZ_BOOO01000009.1"/>
</dbReference>
<dbReference type="SUPFAM" id="SSF53474">
    <property type="entry name" value="alpha/beta-Hydrolases"/>
    <property type="match status" value="1"/>
</dbReference>
<dbReference type="AlphaFoldDB" id="A0A8J3TJM6"/>
<dbReference type="PANTHER" id="PTHR43433">
    <property type="entry name" value="HYDROLASE, ALPHA/BETA FOLD FAMILY PROTEIN"/>
    <property type="match status" value="1"/>
</dbReference>
<evidence type="ECO:0000313" key="2">
    <source>
        <dbReference type="EMBL" id="GII28390.1"/>
    </source>
</evidence>
<evidence type="ECO:0000313" key="3">
    <source>
        <dbReference type="Proteomes" id="UP000650628"/>
    </source>
</evidence>
<protein>
    <submittedName>
        <fullName evidence="2">Alpha/beta hydrolase</fullName>
    </submittedName>
</protein>
<dbReference type="InterPro" id="IPR029058">
    <property type="entry name" value="AB_hydrolase_fold"/>
</dbReference>
<gene>
    <name evidence="2" type="ORF">Pmi06nite_18320</name>
</gene>
<accession>A0A8J3TJM6</accession>
<name>A0A8J3TJM6_9ACTN</name>
<dbReference type="PANTHER" id="PTHR43433:SF5">
    <property type="entry name" value="AB HYDROLASE-1 DOMAIN-CONTAINING PROTEIN"/>
    <property type="match status" value="1"/>
</dbReference>
<feature type="domain" description="AB hydrolase-1" evidence="1">
    <location>
        <begin position="29"/>
        <end position="253"/>
    </location>
</feature>
<organism evidence="2 3">
    <name type="scientific">Planotetraspora mira</name>
    <dbReference type="NCBI Taxonomy" id="58121"/>
    <lineage>
        <taxon>Bacteria</taxon>
        <taxon>Bacillati</taxon>
        <taxon>Actinomycetota</taxon>
        <taxon>Actinomycetes</taxon>
        <taxon>Streptosporangiales</taxon>
        <taxon>Streptosporangiaceae</taxon>
        <taxon>Planotetraspora</taxon>
    </lineage>
</organism>
<proteinExistence type="predicted"/>
<dbReference type="Gene3D" id="3.40.50.1820">
    <property type="entry name" value="alpha/beta hydrolase"/>
    <property type="match status" value="1"/>
</dbReference>
<keyword evidence="3" id="KW-1185">Reference proteome</keyword>
<sequence>MNTVTSKDGTLIAFERHGEGTPLILVDGASSYRAFNPLGAQLGDLLGASHTVYAYDRRGRGDSGDTAPFSVEREIDDLAALIAEAGGTAHVCGFSSGAVLALDAAAAGLPITRLAVYEPPFVVDDSRPAVPDDYLERLDALLAEGRRGDALELFFTTPCAFPAEMVTGMKDAPIWAALEAIAPTLAYDGRFMADTMSGRPLPRDRWSSVSVPTLVMYGGATEPWIVSAAHAISDLLPQADLRDLPDQTHSVTAEALAPALAAFLADGDRA</sequence>
<dbReference type="GO" id="GO:0016787">
    <property type="term" value="F:hydrolase activity"/>
    <property type="evidence" value="ECO:0007669"/>
    <property type="project" value="UniProtKB-KW"/>
</dbReference>